<dbReference type="AlphaFoldDB" id="A0AAW8J9B1"/>
<dbReference type="SUPFAM" id="SSF46785">
    <property type="entry name" value="Winged helix' DNA-binding domain"/>
    <property type="match status" value="1"/>
</dbReference>
<dbReference type="InterPro" id="IPR000847">
    <property type="entry name" value="LysR_HTH_N"/>
</dbReference>
<evidence type="ECO:0000259" key="6">
    <source>
        <dbReference type="PROSITE" id="PS50931"/>
    </source>
</evidence>
<evidence type="ECO:0000256" key="2">
    <source>
        <dbReference type="ARBA" id="ARBA00023015"/>
    </source>
</evidence>
<dbReference type="Gene3D" id="3.40.190.290">
    <property type="match status" value="1"/>
</dbReference>
<comment type="similarity">
    <text evidence="1">Belongs to the LysR transcriptional regulatory family.</text>
</comment>
<accession>A0AAW8J9B1</accession>
<gene>
    <name evidence="7" type="ORF">RFH47_08460</name>
</gene>
<dbReference type="InterPro" id="IPR050176">
    <property type="entry name" value="LTTR"/>
</dbReference>
<reference evidence="7" key="1">
    <citation type="submission" date="2023-08" db="EMBL/GenBank/DDBJ databases">
        <title>Emergence of clinically-relevant ST2 carbapenem-resistant Acinetobacter baumannii strains in hospital sewages in Zhejiang, East of China.</title>
        <authorList>
            <person name="Kaichao C."/>
            <person name="Zhang R."/>
        </authorList>
    </citation>
    <scope>NUCLEOTIDE SEQUENCE</scope>
    <source>
        <strain evidence="7">M-RB-37</strain>
    </source>
</reference>
<dbReference type="PANTHER" id="PTHR30579">
    <property type="entry name" value="TRANSCRIPTIONAL REGULATOR"/>
    <property type="match status" value="1"/>
</dbReference>
<keyword evidence="2" id="KW-0805">Transcription regulation</keyword>
<dbReference type="RefSeq" id="WP_308981428.1">
    <property type="nucleotide sequence ID" value="NZ_JAVIDL010000013.1"/>
</dbReference>
<protein>
    <submittedName>
        <fullName evidence="7">LysR family transcriptional regulator</fullName>
    </submittedName>
</protein>
<dbReference type="Gene3D" id="1.10.10.10">
    <property type="entry name" value="Winged helix-like DNA-binding domain superfamily/Winged helix DNA-binding domain"/>
    <property type="match status" value="1"/>
</dbReference>
<keyword evidence="3" id="KW-0238">DNA-binding</keyword>
<dbReference type="PROSITE" id="PS50931">
    <property type="entry name" value="HTH_LYSR"/>
    <property type="match status" value="1"/>
</dbReference>
<evidence type="ECO:0000256" key="4">
    <source>
        <dbReference type="ARBA" id="ARBA00023163"/>
    </source>
</evidence>
<dbReference type="EMBL" id="JAVIDL010000013">
    <property type="protein sequence ID" value="MDQ8935760.1"/>
    <property type="molecule type" value="Genomic_DNA"/>
</dbReference>
<proteinExistence type="inferred from homology"/>
<dbReference type="Pfam" id="PF00126">
    <property type="entry name" value="HTH_1"/>
    <property type="match status" value="1"/>
</dbReference>
<dbReference type="SUPFAM" id="SSF53850">
    <property type="entry name" value="Periplasmic binding protein-like II"/>
    <property type="match status" value="1"/>
</dbReference>
<dbReference type="InterPro" id="IPR036390">
    <property type="entry name" value="WH_DNA-bd_sf"/>
</dbReference>
<dbReference type="Proteomes" id="UP001243844">
    <property type="component" value="Unassembled WGS sequence"/>
</dbReference>
<sequence>MNWDDIRFFSAVVEHENISHAGKALGVSPQTVARKITALEHKLATTLFIRHPRGYRPNADAMSLIDEVKHAEQLLNTLQNKFMNKSQRFMGTVRIAAPEMIAIEVLLPALKPFLERYPELNIELITGISTIGIAKGDADIALRLVRPEQGALTIKKVATMSSGLYAHLDHDFNSEHSRLIGWDTTIDLPAVHWLKNITGREANIRLNSLAAQRAAIAAGLGAGILPCFLAEGLVRLPQQIVMKETIWLLTHASNVSTPRIRLVYDEISMIMKKYSAKFDPIVQ</sequence>
<name>A0AAW8J9B1_9GAMM</name>
<dbReference type="Pfam" id="PF03466">
    <property type="entry name" value="LysR_substrate"/>
    <property type="match status" value="1"/>
</dbReference>
<comment type="caution">
    <text evidence="7">The sequence shown here is derived from an EMBL/GenBank/DDBJ whole genome shotgun (WGS) entry which is preliminary data.</text>
</comment>
<organism evidence="7 8">
    <name type="scientific">Acinetobacter rudis</name>
    <dbReference type="NCBI Taxonomy" id="632955"/>
    <lineage>
        <taxon>Bacteria</taxon>
        <taxon>Pseudomonadati</taxon>
        <taxon>Pseudomonadota</taxon>
        <taxon>Gammaproteobacteria</taxon>
        <taxon>Moraxellales</taxon>
        <taxon>Moraxellaceae</taxon>
        <taxon>Acinetobacter</taxon>
    </lineage>
</organism>
<evidence type="ECO:0000256" key="1">
    <source>
        <dbReference type="ARBA" id="ARBA00009437"/>
    </source>
</evidence>
<feature type="coiled-coil region" evidence="5">
    <location>
        <begin position="61"/>
        <end position="88"/>
    </location>
</feature>
<dbReference type="InterPro" id="IPR036388">
    <property type="entry name" value="WH-like_DNA-bd_sf"/>
</dbReference>
<keyword evidence="4" id="KW-0804">Transcription</keyword>
<keyword evidence="5" id="KW-0175">Coiled coil</keyword>
<dbReference type="GO" id="GO:0003700">
    <property type="term" value="F:DNA-binding transcription factor activity"/>
    <property type="evidence" value="ECO:0007669"/>
    <property type="project" value="InterPro"/>
</dbReference>
<evidence type="ECO:0000256" key="3">
    <source>
        <dbReference type="ARBA" id="ARBA00023125"/>
    </source>
</evidence>
<dbReference type="GO" id="GO:0003677">
    <property type="term" value="F:DNA binding"/>
    <property type="evidence" value="ECO:0007669"/>
    <property type="project" value="UniProtKB-KW"/>
</dbReference>
<feature type="domain" description="HTH lysR-type" evidence="6">
    <location>
        <begin position="1"/>
        <end position="58"/>
    </location>
</feature>
<dbReference type="InterPro" id="IPR005119">
    <property type="entry name" value="LysR_subst-bd"/>
</dbReference>
<evidence type="ECO:0000313" key="7">
    <source>
        <dbReference type="EMBL" id="MDQ8935760.1"/>
    </source>
</evidence>
<evidence type="ECO:0000256" key="5">
    <source>
        <dbReference type="SAM" id="Coils"/>
    </source>
</evidence>
<dbReference type="PANTHER" id="PTHR30579:SF3">
    <property type="entry name" value="TRANSCRIPTIONAL REGULATORY PROTEIN"/>
    <property type="match status" value="1"/>
</dbReference>
<evidence type="ECO:0000313" key="8">
    <source>
        <dbReference type="Proteomes" id="UP001243844"/>
    </source>
</evidence>